<keyword evidence="2" id="KW-1185">Reference proteome</keyword>
<dbReference type="SUPFAM" id="SSF57997">
    <property type="entry name" value="Tropomyosin"/>
    <property type="match status" value="1"/>
</dbReference>
<organism evidence="1 2">
    <name type="scientific">Cetraspora pellucida</name>
    <dbReference type="NCBI Taxonomy" id="1433469"/>
    <lineage>
        <taxon>Eukaryota</taxon>
        <taxon>Fungi</taxon>
        <taxon>Fungi incertae sedis</taxon>
        <taxon>Mucoromycota</taxon>
        <taxon>Glomeromycotina</taxon>
        <taxon>Glomeromycetes</taxon>
        <taxon>Diversisporales</taxon>
        <taxon>Gigasporaceae</taxon>
        <taxon>Cetraspora</taxon>
    </lineage>
</organism>
<evidence type="ECO:0000313" key="2">
    <source>
        <dbReference type="Proteomes" id="UP000789759"/>
    </source>
</evidence>
<reference evidence="1" key="1">
    <citation type="submission" date="2021-06" db="EMBL/GenBank/DDBJ databases">
        <authorList>
            <person name="Kallberg Y."/>
            <person name="Tangrot J."/>
            <person name="Rosling A."/>
        </authorList>
    </citation>
    <scope>NUCLEOTIDE SEQUENCE</scope>
    <source>
        <strain evidence="1">FL966</strain>
    </source>
</reference>
<dbReference type="AlphaFoldDB" id="A0A9N9DHX6"/>
<proteinExistence type="predicted"/>
<dbReference type="Proteomes" id="UP000789759">
    <property type="component" value="Unassembled WGS sequence"/>
</dbReference>
<evidence type="ECO:0000313" key="1">
    <source>
        <dbReference type="EMBL" id="CAG8636259.1"/>
    </source>
</evidence>
<name>A0A9N9DHX6_9GLOM</name>
<dbReference type="EMBL" id="CAJVQA010006209">
    <property type="protein sequence ID" value="CAG8636259.1"/>
    <property type="molecule type" value="Genomic_DNA"/>
</dbReference>
<sequence>MLSRIKQFEDSLFAIKNQFRKLQQDLVLKEDYIKFLEKEILICNEELDPLHQQISDIKSQLKKVLQTSISQEKYIDYLEEQLVVFQENIDTLDEKIKIISSKRNSPDPYTQSLEEQDINMANLDPIIQID</sequence>
<comment type="caution">
    <text evidence="1">The sequence shown here is derived from an EMBL/GenBank/DDBJ whole genome shotgun (WGS) entry which is preliminary data.</text>
</comment>
<accession>A0A9N9DHX6</accession>
<gene>
    <name evidence="1" type="ORF">CPELLU_LOCUS8636</name>
</gene>
<dbReference type="OrthoDB" id="2444819at2759"/>
<protein>
    <submittedName>
        <fullName evidence="1">21357_t:CDS:1</fullName>
    </submittedName>
</protein>